<dbReference type="InterPro" id="IPR003607">
    <property type="entry name" value="HD/PDEase_dom"/>
</dbReference>
<evidence type="ECO:0000259" key="1">
    <source>
        <dbReference type="PROSITE" id="PS51832"/>
    </source>
</evidence>
<dbReference type="Pfam" id="PF13487">
    <property type="entry name" value="HD_5"/>
    <property type="match status" value="1"/>
</dbReference>
<comment type="caution">
    <text evidence="2">The sequence shown here is derived from an EMBL/GenBank/DDBJ whole genome shotgun (WGS) entry which is preliminary data.</text>
</comment>
<name>A0ABX3ZFG2_9BACL</name>
<sequence>MEAILIRVEELQLGKVIAEDIFANTQYPIIYKNTKVKPEHLRVFDLFNLKTVLVHNEFEVEEIELNEEKLDVPPVAIPLQQFTSFEKYYLDGIVQLKKEFSNWEAGGRVDLTKVRNIILPLMDMVLEDRSYIFDLNSYSNAKDYLYHHCIATGLIAAVIAKKMGYERGDTIQLAIAGMLADSGMSRIPSRIRDKKSVLTESEFGEVRKHPYYSYLLIKNVTAIKDIMKVAVYQHHERLDGSGYPKGDRIGSISIFAQIIAVADVFHAMTSERMYRSKQSLFKVIEMIKEEEFGKFDIKVVQALMNIVVDLPIGTKIELSNLELGEVMFINKYSPTRPLVKLTRTGEIVDLSSNRSFYISRVITKGYKLN</sequence>
<dbReference type="SUPFAM" id="SSF109604">
    <property type="entry name" value="HD-domain/PDEase-like"/>
    <property type="match status" value="1"/>
</dbReference>
<protein>
    <submittedName>
        <fullName evidence="2">C-di-GMP phosphodiesterase</fullName>
    </submittedName>
</protein>
<evidence type="ECO:0000313" key="2">
    <source>
        <dbReference type="EMBL" id="OUZ38443.1"/>
    </source>
</evidence>
<feature type="domain" description="HD-GYP" evidence="1">
    <location>
        <begin position="124"/>
        <end position="319"/>
    </location>
</feature>
<reference evidence="2 3" key="1">
    <citation type="journal article" date="2017" name="Int. J. Syst. Evol. Microbiol.">
        <title>Solibacillus kalamii sp. nov., isolated from a high-efficiency particulate arrestance filter system used in the International Space Station.</title>
        <authorList>
            <person name="Checinska Sielaff A."/>
            <person name="Kumar R.M."/>
            <person name="Pal D."/>
            <person name="Mayilraj S."/>
            <person name="Venkateswaran K."/>
        </authorList>
    </citation>
    <scope>NUCLEOTIDE SEQUENCE [LARGE SCALE GENOMIC DNA]</scope>
    <source>
        <strain evidence="2 3">ISSFR-015</strain>
    </source>
</reference>
<dbReference type="PANTHER" id="PTHR43155:SF2">
    <property type="entry name" value="CYCLIC DI-GMP PHOSPHODIESTERASE PA4108"/>
    <property type="match status" value="1"/>
</dbReference>
<gene>
    <name evidence="2" type="ORF">CBM15_13640</name>
</gene>
<keyword evidence="3" id="KW-1185">Reference proteome</keyword>
<dbReference type="Gene3D" id="1.10.3210.10">
    <property type="entry name" value="Hypothetical protein af1432"/>
    <property type="match status" value="1"/>
</dbReference>
<evidence type="ECO:0000313" key="3">
    <source>
        <dbReference type="Proteomes" id="UP000196594"/>
    </source>
</evidence>
<dbReference type="PANTHER" id="PTHR43155">
    <property type="entry name" value="CYCLIC DI-GMP PHOSPHODIESTERASE PA4108-RELATED"/>
    <property type="match status" value="1"/>
</dbReference>
<dbReference type="Proteomes" id="UP000196594">
    <property type="component" value="Unassembled WGS sequence"/>
</dbReference>
<proteinExistence type="predicted"/>
<dbReference type="SMART" id="SM00471">
    <property type="entry name" value="HDc"/>
    <property type="match status" value="1"/>
</dbReference>
<organism evidence="2 3">
    <name type="scientific">Solibacillus kalamii</name>
    <dbReference type="NCBI Taxonomy" id="1748298"/>
    <lineage>
        <taxon>Bacteria</taxon>
        <taxon>Bacillati</taxon>
        <taxon>Bacillota</taxon>
        <taxon>Bacilli</taxon>
        <taxon>Bacillales</taxon>
        <taxon>Caryophanaceae</taxon>
        <taxon>Solibacillus</taxon>
    </lineage>
</organism>
<dbReference type="EMBL" id="NHNT01000009">
    <property type="protein sequence ID" value="OUZ38443.1"/>
    <property type="molecule type" value="Genomic_DNA"/>
</dbReference>
<accession>A0ABX3ZFG2</accession>
<dbReference type="CDD" id="cd00077">
    <property type="entry name" value="HDc"/>
    <property type="match status" value="1"/>
</dbReference>
<dbReference type="InterPro" id="IPR037522">
    <property type="entry name" value="HD_GYP_dom"/>
</dbReference>
<dbReference type="PROSITE" id="PS51832">
    <property type="entry name" value="HD_GYP"/>
    <property type="match status" value="1"/>
</dbReference>